<keyword evidence="3" id="KW-1185">Reference proteome</keyword>
<comment type="caution">
    <text evidence="2">The sequence shown here is derived from an EMBL/GenBank/DDBJ whole genome shotgun (WGS) entry which is preliminary data.</text>
</comment>
<dbReference type="AlphaFoldDB" id="A0A7K3WB39"/>
<feature type="transmembrane region" description="Helical" evidence="1">
    <location>
        <begin position="134"/>
        <end position="154"/>
    </location>
</feature>
<proteinExistence type="predicted"/>
<keyword evidence="1" id="KW-0472">Membrane</keyword>
<evidence type="ECO:0000256" key="1">
    <source>
        <dbReference type="SAM" id="Phobius"/>
    </source>
</evidence>
<feature type="transmembrane region" description="Helical" evidence="1">
    <location>
        <begin position="208"/>
        <end position="228"/>
    </location>
</feature>
<dbReference type="Proteomes" id="UP000470470">
    <property type="component" value="Unassembled WGS sequence"/>
</dbReference>
<feature type="transmembrane region" description="Helical" evidence="1">
    <location>
        <begin position="259"/>
        <end position="277"/>
    </location>
</feature>
<sequence length="531" mass="54968">MPSRSILRRCTSTPTRRAVAVALLVGVPLALAVPLLPVAGGDIVAQRFWAGWGASHSGSPVDFSWYGGTPSVSYSLVTPWVMALVGVAGAGVAGTVVGSVLTGVLLARSGTRRPAAGAAVAAVMFAADQLSGRITFGMGAAAGVGALCLLTLPARTRARRVARCTGVAAAAALAGALSPVASALLLVPAGAWLLAGGRAGVRARLPESVCLAGGALAPLLAMTLLGAAQGLSGASSHQVLGMALALLVVLAAARDHPAVRVGVLLTLLALVLVWVLPDPVGSNLTRIVLLFAPPLVVAIGPRRPVELALAAALVVWVLPPLVPADLNDDGPPVATARADGLLAALRERTPVGRVEVVPLNSHLESQAVAEEFPIARGWLRQVDMVRNPLFYDGSLDPASYRAWLLERGVGYVALPRARVDWPDHREAAIVRAGQPWLQQVWRDADWTLYAVQGGDLVQGPATLVSSDREGLVLDVEHAGVVDLSLFWNRALTVRGPDGCLRPGDGEGRVRLDAAEPGTYRVTSAWLPSGHC</sequence>
<gene>
    <name evidence="2" type="ORF">G1H19_06660</name>
</gene>
<dbReference type="EMBL" id="JAAGWK010000009">
    <property type="protein sequence ID" value="NEL53685.1"/>
    <property type="molecule type" value="Genomic_DNA"/>
</dbReference>
<feature type="transmembrane region" description="Helical" evidence="1">
    <location>
        <begin position="234"/>
        <end position="252"/>
    </location>
</feature>
<reference evidence="2 3" key="1">
    <citation type="submission" date="2020-02" db="EMBL/GenBank/DDBJ databases">
        <title>The whole genome sequence of CPCC 205119.</title>
        <authorList>
            <person name="Jiang Z."/>
        </authorList>
    </citation>
    <scope>NUCLEOTIDE SEQUENCE [LARGE SCALE GENOMIC DNA]</scope>
    <source>
        <strain evidence="2 3">CPCC 205119</strain>
    </source>
</reference>
<evidence type="ECO:0000313" key="3">
    <source>
        <dbReference type="Proteomes" id="UP000470470"/>
    </source>
</evidence>
<keyword evidence="1" id="KW-0812">Transmembrane</keyword>
<evidence type="ECO:0000313" key="2">
    <source>
        <dbReference type="EMBL" id="NEL53685.1"/>
    </source>
</evidence>
<feature type="transmembrane region" description="Helical" evidence="1">
    <location>
        <begin position="80"/>
        <end position="107"/>
    </location>
</feature>
<keyword evidence="1" id="KW-1133">Transmembrane helix</keyword>
<dbReference type="RefSeq" id="WP_152728435.1">
    <property type="nucleotide sequence ID" value="NZ_JAABOZ010000002.1"/>
</dbReference>
<organism evidence="2 3">
    <name type="scientific">Goekera deserti</name>
    <dbReference type="NCBI Taxonomy" id="2497753"/>
    <lineage>
        <taxon>Bacteria</taxon>
        <taxon>Bacillati</taxon>
        <taxon>Actinomycetota</taxon>
        <taxon>Actinomycetes</taxon>
        <taxon>Geodermatophilales</taxon>
        <taxon>Geodermatophilaceae</taxon>
        <taxon>Goekera</taxon>
    </lineage>
</organism>
<protein>
    <submittedName>
        <fullName evidence="2">Uncharacterized protein</fullName>
    </submittedName>
</protein>
<name>A0A7K3WB39_9ACTN</name>
<feature type="transmembrane region" description="Helical" evidence="1">
    <location>
        <begin position="166"/>
        <end position="196"/>
    </location>
</feature>
<accession>A0A7K3WB39</accession>